<name>U1RJD5_9ACTO</name>
<evidence type="ECO:0000313" key="2">
    <source>
        <dbReference type="Proteomes" id="UP000016481"/>
    </source>
</evidence>
<dbReference type="HOGENOM" id="CLU_3228328_0_0_11"/>
<evidence type="ECO:0000313" key="1">
    <source>
        <dbReference type="EMBL" id="ERH18582.1"/>
    </source>
</evidence>
<protein>
    <submittedName>
        <fullName evidence="1">Uncharacterized protein</fullName>
    </submittedName>
</protein>
<gene>
    <name evidence="1" type="ORF">HMPREF1978_00244</name>
</gene>
<dbReference type="AlphaFoldDB" id="U1RJD5"/>
<dbReference type="Proteomes" id="UP000016481">
    <property type="component" value="Unassembled WGS sequence"/>
</dbReference>
<dbReference type="PATRIC" id="fig|1321817.3.peg.205"/>
<sequence length="43" mass="4416">MWVCGGVGCTSVGRASVGQCGCTSVGAGRVVLVWVRQRGPHKN</sequence>
<dbReference type="EMBL" id="AWSC01000009">
    <property type="protein sequence ID" value="ERH18582.1"/>
    <property type="molecule type" value="Genomic_DNA"/>
</dbReference>
<comment type="caution">
    <text evidence="1">The sequence shown here is derived from an EMBL/GenBank/DDBJ whole genome shotgun (WGS) entry which is preliminary data.</text>
</comment>
<organism evidence="1 2">
    <name type="scientific">Actinomyces graevenitzii F0530</name>
    <dbReference type="NCBI Taxonomy" id="1321817"/>
    <lineage>
        <taxon>Bacteria</taxon>
        <taxon>Bacillati</taxon>
        <taxon>Actinomycetota</taxon>
        <taxon>Actinomycetes</taxon>
        <taxon>Actinomycetales</taxon>
        <taxon>Actinomycetaceae</taxon>
        <taxon>Actinomyces</taxon>
    </lineage>
</organism>
<accession>U1RJD5</accession>
<proteinExistence type="predicted"/>
<reference evidence="1 2" key="1">
    <citation type="submission" date="2013-08" db="EMBL/GenBank/DDBJ databases">
        <authorList>
            <person name="Weinstock G."/>
            <person name="Sodergren E."/>
            <person name="Wylie T."/>
            <person name="Fulton L."/>
            <person name="Fulton R."/>
            <person name="Fronick C."/>
            <person name="O'Laughlin M."/>
            <person name="Godfrey J."/>
            <person name="Miner T."/>
            <person name="Herter B."/>
            <person name="Appelbaum E."/>
            <person name="Cordes M."/>
            <person name="Lek S."/>
            <person name="Wollam A."/>
            <person name="Pepin K.H."/>
            <person name="Palsikar V.B."/>
            <person name="Mitreva M."/>
            <person name="Wilson R.K."/>
        </authorList>
    </citation>
    <scope>NUCLEOTIDE SEQUENCE [LARGE SCALE GENOMIC DNA]</scope>
    <source>
        <strain evidence="1 2">F0530</strain>
    </source>
</reference>